<reference evidence="1" key="1">
    <citation type="journal article" date="2015" name="Nature">
        <title>Complex archaea that bridge the gap between prokaryotes and eukaryotes.</title>
        <authorList>
            <person name="Spang A."/>
            <person name="Saw J.H."/>
            <person name="Jorgensen S.L."/>
            <person name="Zaremba-Niedzwiedzka K."/>
            <person name="Martijn J."/>
            <person name="Lind A.E."/>
            <person name="van Eijk R."/>
            <person name="Schleper C."/>
            <person name="Guy L."/>
            <person name="Ettema T.J."/>
        </authorList>
    </citation>
    <scope>NUCLEOTIDE SEQUENCE</scope>
</reference>
<protein>
    <submittedName>
        <fullName evidence="1">Uncharacterized protein</fullName>
    </submittedName>
</protein>
<comment type="caution">
    <text evidence="1">The sequence shown here is derived from an EMBL/GenBank/DDBJ whole genome shotgun (WGS) entry which is preliminary data.</text>
</comment>
<accession>A0A0F9U7D3</accession>
<dbReference type="EMBL" id="LAZR01000137">
    <property type="protein sequence ID" value="KKN87514.1"/>
    <property type="molecule type" value="Genomic_DNA"/>
</dbReference>
<name>A0A0F9U7D3_9ZZZZ</name>
<evidence type="ECO:0000313" key="1">
    <source>
        <dbReference type="EMBL" id="KKN87514.1"/>
    </source>
</evidence>
<dbReference type="AlphaFoldDB" id="A0A0F9U7D3"/>
<sequence>MSPGVWVISLSASSTVPVVIVTTINTASDTTAAHRTTQSTVTAPLGLLQNVMSFESIVLPCEMKGWNKAGRIL</sequence>
<gene>
    <name evidence="1" type="ORF">LCGC14_0257360</name>
</gene>
<organism evidence="1">
    <name type="scientific">marine sediment metagenome</name>
    <dbReference type="NCBI Taxonomy" id="412755"/>
    <lineage>
        <taxon>unclassified sequences</taxon>
        <taxon>metagenomes</taxon>
        <taxon>ecological metagenomes</taxon>
    </lineage>
</organism>
<proteinExistence type="predicted"/>